<sequence length="201" mass="23256">MNGKQRMARQSKQWLVDALVTLMKDEAIEDISITEIVQTADLSRRTFYRAFKTKDDLIDYLCRQLADDYFKSLKAATRDQTPISFATTMQNFFTFWWQQKDLVRLLIRQGLFDRLNGVWQQNAVAHYRDFPAPWHPQGTDQEVNYIMAFALGGLTNILRLWLVQAHPESPEEIQRFAQASFAQLARSLGGGENNEPHEAQG</sequence>
<name>A0A508YML3_LACRH</name>
<dbReference type="PANTHER" id="PTHR43479:SF11">
    <property type="entry name" value="ACREF_ENVCD OPERON REPRESSOR-RELATED"/>
    <property type="match status" value="1"/>
</dbReference>
<evidence type="ECO:0000313" key="6">
    <source>
        <dbReference type="Proteomes" id="UP000307517"/>
    </source>
</evidence>
<evidence type="ECO:0000313" key="7">
    <source>
        <dbReference type="Proteomes" id="UP000552935"/>
    </source>
</evidence>
<evidence type="ECO:0000256" key="1">
    <source>
        <dbReference type="ARBA" id="ARBA00023125"/>
    </source>
</evidence>
<organism evidence="4 7">
    <name type="scientific">Lacticaseibacillus rhamnosus</name>
    <name type="common">Lactobacillus rhamnosus</name>
    <dbReference type="NCBI Taxonomy" id="47715"/>
    <lineage>
        <taxon>Bacteria</taxon>
        <taxon>Bacillati</taxon>
        <taxon>Bacillota</taxon>
        <taxon>Bacilli</taxon>
        <taxon>Lactobacillales</taxon>
        <taxon>Lactobacillaceae</taxon>
        <taxon>Lacticaseibacillus</taxon>
    </lineage>
</organism>
<evidence type="ECO:0000259" key="3">
    <source>
        <dbReference type="PROSITE" id="PS50977"/>
    </source>
</evidence>
<dbReference type="RefSeq" id="WP_005690270.1">
    <property type="nucleotide sequence ID" value="NZ_CABFNI010000003.1"/>
</dbReference>
<keyword evidence="1 2" id="KW-0238">DNA-binding</keyword>
<dbReference type="EMBL" id="SSHM01000001">
    <property type="protein sequence ID" value="THC81454.1"/>
    <property type="molecule type" value="Genomic_DNA"/>
</dbReference>
<proteinExistence type="predicted"/>
<dbReference type="EMBL" id="JACCKI010000001">
    <property type="protein sequence ID" value="NZA03869.1"/>
    <property type="molecule type" value="Genomic_DNA"/>
</dbReference>
<evidence type="ECO:0000256" key="2">
    <source>
        <dbReference type="PROSITE-ProRule" id="PRU00335"/>
    </source>
</evidence>
<dbReference type="Gene3D" id="1.10.357.10">
    <property type="entry name" value="Tetracycline Repressor, domain 2"/>
    <property type="match status" value="1"/>
</dbReference>
<dbReference type="GO" id="GO:0003677">
    <property type="term" value="F:DNA binding"/>
    <property type="evidence" value="ECO:0007669"/>
    <property type="project" value="UniProtKB-UniRule"/>
</dbReference>
<dbReference type="InterPro" id="IPR009057">
    <property type="entry name" value="Homeodomain-like_sf"/>
</dbReference>
<reference evidence="5 6" key="1">
    <citation type="submission" date="2019-04" db="EMBL/GenBank/DDBJ databases">
        <title>Genome Announcement to Ensure Probiotic Safety of Lactobacillus rhamnosus UBLR-58.</title>
        <authorList>
            <person name="Sulthana A."/>
            <person name="Lakshmi S.G."/>
            <person name="Madempudi R.S."/>
        </authorList>
    </citation>
    <scope>NUCLEOTIDE SEQUENCE [LARGE SCALE GENOMIC DNA]</scope>
    <source>
        <strain evidence="5 6">UBLR-58</strain>
    </source>
</reference>
<accession>A0A508YML3</accession>
<reference evidence="4 7" key="2">
    <citation type="submission" date="2020-07" db="EMBL/GenBank/DDBJ databases">
        <title>Organ Donor 1.</title>
        <authorList>
            <person name="Marsh A.J."/>
            <person name="Azcarate-Peril M.A."/>
        </authorList>
    </citation>
    <scope>NUCLEOTIDE SEQUENCE [LARGE SCALE GENOMIC DNA]</scope>
    <source>
        <strain evidence="4 7">AMC0712</strain>
    </source>
</reference>
<dbReference type="PROSITE" id="PS50977">
    <property type="entry name" value="HTH_TETR_2"/>
    <property type="match status" value="1"/>
</dbReference>
<dbReference type="Pfam" id="PF00440">
    <property type="entry name" value="TetR_N"/>
    <property type="match status" value="1"/>
</dbReference>
<evidence type="ECO:0000313" key="4">
    <source>
        <dbReference type="EMBL" id="NZA03869.1"/>
    </source>
</evidence>
<dbReference type="AlphaFoldDB" id="A0A508YML3"/>
<dbReference type="Proteomes" id="UP000552935">
    <property type="component" value="Unassembled WGS sequence"/>
</dbReference>
<feature type="domain" description="HTH tetR-type" evidence="3">
    <location>
        <begin position="9"/>
        <end position="69"/>
    </location>
</feature>
<feature type="DNA-binding region" description="H-T-H motif" evidence="2">
    <location>
        <begin position="32"/>
        <end position="51"/>
    </location>
</feature>
<dbReference type="SUPFAM" id="SSF46689">
    <property type="entry name" value="Homeodomain-like"/>
    <property type="match status" value="1"/>
</dbReference>
<comment type="caution">
    <text evidence="4">The sequence shown here is derived from an EMBL/GenBank/DDBJ whole genome shotgun (WGS) entry which is preliminary data.</text>
</comment>
<dbReference type="PANTHER" id="PTHR43479">
    <property type="entry name" value="ACREF/ENVCD OPERON REPRESSOR-RELATED"/>
    <property type="match status" value="1"/>
</dbReference>
<dbReference type="InterPro" id="IPR050624">
    <property type="entry name" value="HTH-type_Tx_Regulator"/>
</dbReference>
<dbReference type="Proteomes" id="UP000307517">
    <property type="component" value="Unassembled WGS sequence"/>
</dbReference>
<protein>
    <submittedName>
        <fullName evidence="4">TetR/AcrR family transcriptional regulator</fullName>
    </submittedName>
</protein>
<dbReference type="InterPro" id="IPR001647">
    <property type="entry name" value="HTH_TetR"/>
</dbReference>
<evidence type="ECO:0000313" key="5">
    <source>
        <dbReference type="EMBL" id="THC81454.1"/>
    </source>
</evidence>
<gene>
    <name evidence="5" type="ORF">E6L36_14440</name>
    <name evidence="4" type="ORF">H0N82_01735</name>
</gene>